<comment type="caution">
    <text evidence="3">The sequence shown here is derived from an EMBL/GenBank/DDBJ whole genome shotgun (WGS) entry which is preliminary data.</text>
</comment>
<feature type="chain" id="PRO_5045040030" description="M23ase beta-sheet core domain-containing protein" evidence="1">
    <location>
        <begin position="28"/>
        <end position="176"/>
    </location>
</feature>
<dbReference type="InterPro" id="IPR011055">
    <property type="entry name" value="Dup_hybrid_motif"/>
</dbReference>
<dbReference type="RefSeq" id="WP_343924345.1">
    <property type="nucleotide sequence ID" value="NZ_BAAAKW010000026.1"/>
</dbReference>
<evidence type="ECO:0000259" key="2">
    <source>
        <dbReference type="Pfam" id="PF01551"/>
    </source>
</evidence>
<dbReference type="Gene3D" id="2.70.70.10">
    <property type="entry name" value="Glucose Permease (Domain IIA)"/>
    <property type="match status" value="1"/>
</dbReference>
<dbReference type="Pfam" id="PF01551">
    <property type="entry name" value="Peptidase_M23"/>
    <property type="match status" value="1"/>
</dbReference>
<protein>
    <recommendedName>
        <fullName evidence="2">M23ase beta-sheet core domain-containing protein</fullName>
    </recommendedName>
</protein>
<feature type="signal peptide" evidence="1">
    <location>
        <begin position="1"/>
        <end position="27"/>
    </location>
</feature>
<feature type="domain" description="M23ase beta-sheet core" evidence="2">
    <location>
        <begin position="67"/>
        <end position="158"/>
    </location>
</feature>
<dbReference type="CDD" id="cd12797">
    <property type="entry name" value="M23_peptidase"/>
    <property type="match status" value="1"/>
</dbReference>
<evidence type="ECO:0000313" key="4">
    <source>
        <dbReference type="Proteomes" id="UP001500943"/>
    </source>
</evidence>
<dbReference type="Proteomes" id="UP001500943">
    <property type="component" value="Unassembled WGS sequence"/>
</dbReference>
<accession>A0ABP4G9U7</accession>
<reference evidence="4" key="1">
    <citation type="journal article" date="2019" name="Int. J. Syst. Evol. Microbiol.">
        <title>The Global Catalogue of Microorganisms (GCM) 10K type strain sequencing project: providing services to taxonomists for standard genome sequencing and annotation.</title>
        <authorList>
            <consortium name="The Broad Institute Genomics Platform"/>
            <consortium name="The Broad Institute Genome Sequencing Center for Infectious Disease"/>
            <person name="Wu L."/>
            <person name="Ma J."/>
        </authorList>
    </citation>
    <scope>NUCLEOTIDE SEQUENCE [LARGE SCALE GENOMIC DNA]</scope>
    <source>
        <strain evidence="4">JCM 12762</strain>
    </source>
</reference>
<dbReference type="PANTHER" id="PTHR21666">
    <property type="entry name" value="PEPTIDASE-RELATED"/>
    <property type="match status" value="1"/>
</dbReference>
<proteinExistence type="predicted"/>
<dbReference type="SUPFAM" id="SSF51261">
    <property type="entry name" value="Duplicated hybrid motif"/>
    <property type="match status" value="1"/>
</dbReference>
<dbReference type="InterPro" id="IPR050570">
    <property type="entry name" value="Cell_wall_metabolism_enzyme"/>
</dbReference>
<dbReference type="InterPro" id="IPR016047">
    <property type="entry name" value="M23ase_b-sheet_dom"/>
</dbReference>
<gene>
    <name evidence="3" type="ORF">GCM10009655_13360</name>
</gene>
<sequence length="176" mass="18521">MLRAATFLLLALVVLPLGQASPSVALAAPPEAEAVDVAASAPWDWPAPDPHVIVRPYLAPETPYSSGHRGIDIDLGSAVDVHAPTEGVVHFAGTVVDRPVLSIRHPGGLITSYEPVTSTLARGDSVMQGQVIGEAQAGHCVRPCLHFGVRFDGNYVSPLNYLSGIPRAILLPTRDP</sequence>
<keyword evidence="1" id="KW-0732">Signal</keyword>
<organism evidence="3 4">
    <name type="scientific">Rhodoglobus aureus</name>
    <dbReference type="NCBI Taxonomy" id="191497"/>
    <lineage>
        <taxon>Bacteria</taxon>
        <taxon>Bacillati</taxon>
        <taxon>Actinomycetota</taxon>
        <taxon>Actinomycetes</taxon>
        <taxon>Micrococcales</taxon>
        <taxon>Microbacteriaceae</taxon>
        <taxon>Rhodoglobus</taxon>
    </lineage>
</organism>
<evidence type="ECO:0000313" key="3">
    <source>
        <dbReference type="EMBL" id="GAA1215417.1"/>
    </source>
</evidence>
<keyword evidence="4" id="KW-1185">Reference proteome</keyword>
<dbReference type="EMBL" id="BAAAKW010000026">
    <property type="protein sequence ID" value="GAA1215417.1"/>
    <property type="molecule type" value="Genomic_DNA"/>
</dbReference>
<evidence type="ECO:0000256" key="1">
    <source>
        <dbReference type="SAM" id="SignalP"/>
    </source>
</evidence>
<name>A0ABP4G9U7_9MICO</name>
<dbReference type="PANTHER" id="PTHR21666:SF270">
    <property type="entry name" value="MUREIN HYDROLASE ACTIVATOR ENVC"/>
    <property type="match status" value="1"/>
</dbReference>